<dbReference type="AlphaFoldDB" id="A0A7S3CRU8"/>
<proteinExistence type="predicted"/>
<keyword evidence="1" id="KW-0175">Coiled coil</keyword>
<accession>A0A7S3CRU8</accession>
<protein>
    <submittedName>
        <fullName evidence="2">Uncharacterized protein</fullName>
    </submittedName>
</protein>
<gene>
    <name evidence="2" type="ORF">SRAS04492_LOCUS5766</name>
</gene>
<feature type="coiled-coil region" evidence="1">
    <location>
        <begin position="215"/>
        <end position="242"/>
    </location>
</feature>
<evidence type="ECO:0000313" key="2">
    <source>
        <dbReference type="EMBL" id="CAE0233964.1"/>
    </source>
</evidence>
<organism evidence="2">
    <name type="scientific">Strombidium rassoulzadegani</name>
    <dbReference type="NCBI Taxonomy" id="1082188"/>
    <lineage>
        <taxon>Eukaryota</taxon>
        <taxon>Sar</taxon>
        <taxon>Alveolata</taxon>
        <taxon>Ciliophora</taxon>
        <taxon>Intramacronucleata</taxon>
        <taxon>Spirotrichea</taxon>
        <taxon>Oligotrichia</taxon>
        <taxon>Strombidiidae</taxon>
        <taxon>Strombidium</taxon>
    </lineage>
</organism>
<dbReference type="EMBL" id="HBIA01011378">
    <property type="protein sequence ID" value="CAE0233964.1"/>
    <property type="molecule type" value="Transcribed_RNA"/>
</dbReference>
<reference evidence="2" key="1">
    <citation type="submission" date="2021-01" db="EMBL/GenBank/DDBJ databases">
        <authorList>
            <person name="Corre E."/>
            <person name="Pelletier E."/>
            <person name="Niang G."/>
            <person name="Scheremetjew M."/>
            <person name="Finn R."/>
            <person name="Kale V."/>
            <person name="Holt S."/>
            <person name="Cochrane G."/>
            <person name="Meng A."/>
            <person name="Brown T."/>
            <person name="Cohen L."/>
        </authorList>
    </citation>
    <scope>NUCLEOTIDE SEQUENCE</scope>
    <source>
        <strain evidence="2">Ras09</strain>
    </source>
</reference>
<evidence type="ECO:0000256" key="1">
    <source>
        <dbReference type="SAM" id="Coils"/>
    </source>
</evidence>
<name>A0A7S3CRU8_9SPIT</name>
<sequence>MKEIAKYDYIVFSKEFKVFARGKGEIDKVLQALPKQTPIQVLEKYRLHFKIDEEQDSQTMNTYNERIMVFQNFLKKAIGIMELQKKHMKQMMQARSKHDVNQIELINALMKYEDVGLAYYSDQDYNKRVLTHPKCENLKDRIEENKQKSKNSYRDSYLWFKGEFLDVQGMYDSLQGREGVMKAQLNTEQKKKDDSKELEKMQGGKTTMKSLFKSKSQKESKILNLQAAIEIADQEIQDFQKLIKFLTIYHGQQAIPKFKLAKYKMYLKTLNLFCVKEISNSHLQATFFHSLLELGEKE</sequence>